<keyword evidence="13" id="KW-0325">Glycoprotein</keyword>
<evidence type="ECO:0000256" key="6">
    <source>
        <dbReference type="ARBA" id="ARBA00022826"/>
    </source>
</evidence>
<dbReference type="FunFam" id="2.60.120.10:FF:000009">
    <property type="entry name" value="Potassium voltage-gated channel subfamily H member 1"/>
    <property type="match status" value="1"/>
</dbReference>
<dbReference type="Gene3D" id="2.60.120.10">
    <property type="entry name" value="Jelly Rolls"/>
    <property type="match status" value="1"/>
</dbReference>
<evidence type="ECO:0000259" key="19">
    <source>
        <dbReference type="PROSITE" id="PS50113"/>
    </source>
</evidence>
<evidence type="ECO:0000256" key="5">
    <source>
        <dbReference type="ARBA" id="ARBA00022692"/>
    </source>
</evidence>
<evidence type="ECO:0000256" key="3">
    <source>
        <dbReference type="ARBA" id="ARBA00022538"/>
    </source>
</evidence>
<feature type="transmembrane region" description="Helical" evidence="17">
    <location>
        <begin position="347"/>
        <end position="371"/>
    </location>
</feature>
<evidence type="ECO:0000259" key="18">
    <source>
        <dbReference type="PROSITE" id="PS50042"/>
    </source>
</evidence>
<evidence type="ECO:0000256" key="10">
    <source>
        <dbReference type="ARBA" id="ARBA00022989"/>
    </source>
</evidence>
<dbReference type="InterPro" id="IPR005821">
    <property type="entry name" value="Ion_trans_dom"/>
</dbReference>
<keyword evidence="10 17" id="KW-1133">Transmembrane helix</keyword>
<dbReference type="GO" id="GO:0042391">
    <property type="term" value="P:regulation of membrane potential"/>
    <property type="evidence" value="ECO:0007669"/>
    <property type="project" value="TreeGrafter"/>
</dbReference>
<feature type="domain" description="PAC" evidence="19">
    <location>
        <begin position="91"/>
        <end position="143"/>
    </location>
</feature>
<dbReference type="SUPFAM" id="SSF81324">
    <property type="entry name" value="Voltage-gated potassium channels"/>
    <property type="match status" value="1"/>
</dbReference>
<keyword evidence="7" id="KW-0112">Calmodulin-binding</keyword>
<dbReference type="FunFam" id="1.10.1200.260:FF:000003">
    <property type="entry name" value="Potassium voltage-gated channel subfamily H member 1"/>
    <property type="match status" value="1"/>
</dbReference>
<comment type="catalytic activity">
    <reaction evidence="15">
        <text>K(+)(in) = K(+)(out)</text>
        <dbReference type="Rhea" id="RHEA:29463"/>
        <dbReference type="ChEBI" id="CHEBI:29103"/>
    </reaction>
</comment>
<dbReference type="NCBIfam" id="TIGR00229">
    <property type="entry name" value="sensory_box"/>
    <property type="match status" value="1"/>
</dbReference>
<dbReference type="AlphaFoldDB" id="A0A8D3AMB8"/>
<keyword evidence="9" id="KW-0630">Potassium</keyword>
<reference evidence="20" key="1">
    <citation type="submission" date="2023-05" db="EMBL/GenBank/DDBJ databases">
        <title>High-quality long-read genome of Scophthalmus maximus.</title>
        <authorList>
            <person name="Lien S."/>
            <person name="Martinez P."/>
        </authorList>
    </citation>
    <scope>NUCLEOTIDE SEQUENCE [LARGE SCALE GENOMIC DNA]</scope>
</reference>
<evidence type="ECO:0000256" key="12">
    <source>
        <dbReference type="ARBA" id="ARBA00023136"/>
    </source>
</evidence>
<dbReference type="SUPFAM" id="SSF55785">
    <property type="entry name" value="PYP-like sensor domain (PAS domain)"/>
    <property type="match status" value="1"/>
</dbReference>
<dbReference type="PRINTS" id="PR01464">
    <property type="entry name" value="EAGCHANNEL"/>
</dbReference>
<dbReference type="SMART" id="SM00100">
    <property type="entry name" value="cNMP"/>
    <property type="match status" value="1"/>
</dbReference>
<dbReference type="SMART" id="SM00086">
    <property type="entry name" value="PAC"/>
    <property type="match status" value="1"/>
</dbReference>
<keyword evidence="12 17" id="KW-0472">Membrane</keyword>
<keyword evidence="8" id="KW-0851">Voltage-gated channel</keyword>
<dbReference type="SUPFAM" id="SSF51206">
    <property type="entry name" value="cAMP-binding domain-like"/>
    <property type="match status" value="1"/>
</dbReference>
<keyword evidence="5 17" id="KW-0812">Transmembrane</keyword>
<evidence type="ECO:0000256" key="1">
    <source>
        <dbReference type="ARBA" id="ARBA00004141"/>
    </source>
</evidence>
<evidence type="ECO:0000256" key="15">
    <source>
        <dbReference type="ARBA" id="ARBA00034430"/>
    </source>
</evidence>
<keyword evidence="2" id="KW-0813">Transport</keyword>
<dbReference type="InterPro" id="IPR003938">
    <property type="entry name" value="K_chnl_volt-dep_EAG/ELK/ERG"/>
</dbReference>
<keyword evidence="6" id="KW-0631">Potassium channel</keyword>
<evidence type="ECO:0000313" key="20">
    <source>
        <dbReference type="Ensembl" id="ENSSMAP00000020445.2"/>
    </source>
</evidence>
<dbReference type="PANTHER" id="PTHR10217">
    <property type="entry name" value="VOLTAGE AND LIGAND GATED POTASSIUM CHANNEL"/>
    <property type="match status" value="1"/>
</dbReference>
<dbReference type="CDD" id="cd00130">
    <property type="entry name" value="PAS"/>
    <property type="match status" value="1"/>
</dbReference>
<dbReference type="GO" id="GO:0005249">
    <property type="term" value="F:voltage-gated potassium channel activity"/>
    <property type="evidence" value="ECO:0007669"/>
    <property type="project" value="InterPro"/>
</dbReference>
<reference evidence="20" key="2">
    <citation type="submission" date="2025-08" db="UniProtKB">
        <authorList>
            <consortium name="Ensembl"/>
        </authorList>
    </citation>
    <scope>IDENTIFICATION</scope>
</reference>
<feature type="compositionally biased region" description="Gly residues" evidence="16">
    <location>
        <begin position="805"/>
        <end position="814"/>
    </location>
</feature>
<evidence type="ECO:0008006" key="22">
    <source>
        <dbReference type="Google" id="ProtNLM"/>
    </source>
</evidence>
<dbReference type="InterPro" id="IPR014710">
    <property type="entry name" value="RmlC-like_jellyroll"/>
</dbReference>
<dbReference type="GO" id="GO:0005516">
    <property type="term" value="F:calmodulin binding"/>
    <property type="evidence" value="ECO:0007669"/>
    <property type="project" value="UniProtKB-KW"/>
</dbReference>
<gene>
    <name evidence="20" type="primary">LOC118290541</name>
</gene>
<feature type="transmembrane region" description="Helical" evidence="17">
    <location>
        <begin position="420"/>
        <end position="440"/>
    </location>
</feature>
<evidence type="ECO:0000256" key="9">
    <source>
        <dbReference type="ARBA" id="ARBA00022958"/>
    </source>
</evidence>
<dbReference type="InterPro" id="IPR000700">
    <property type="entry name" value="PAS-assoc_C"/>
</dbReference>
<dbReference type="GeneTree" id="ENSGT00940000156540"/>
<evidence type="ECO:0000313" key="21">
    <source>
        <dbReference type="Proteomes" id="UP000694558"/>
    </source>
</evidence>
<evidence type="ECO:0000256" key="13">
    <source>
        <dbReference type="ARBA" id="ARBA00023180"/>
    </source>
</evidence>
<dbReference type="Pfam" id="PF00027">
    <property type="entry name" value="cNMP_binding"/>
    <property type="match status" value="1"/>
</dbReference>
<name>A0A8D3AMB8_SCOMX</name>
<comment type="subcellular location">
    <subcellularLocation>
        <location evidence="1">Membrane</location>
        <topology evidence="1">Multi-pass membrane protein</topology>
    </subcellularLocation>
</comment>
<dbReference type="CDD" id="cd00038">
    <property type="entry name" value="CAP_ED"/>
    <property type="match status" value="1"/>
</dbReference>
<dbReference type="PROSITE" id="PS50042">
    <property type="entry name" value="CNMP_BINDING_3"/>
    <property type="match status" value="1"/>
</dbReference>
<dbReference type="PROSITE" id="PS50113">
    <property type="entry name" value="PAC"/>
    <property type="match status" value="1"/>
</dbReference>
<feature type="transmembrane region" description="Helical" evidence="17">
    <location>
        <begin position="452"/>
        <end position="473"/>
    </location>
</feature>
<dbReference type="InterPro" id="IPR003949">
    <property type="entry name" value="K_chnl_volt-dep_EAG"/>
</dbReference>
<evidence type="ECO:0000256" key="2">
    <source>
        <dbReference type="ARBA" id="ARBA00022448"/>
    </source>
</evidence>
<dbReference type="Gene3D" id="1.10.1200.260">
    <property type="match status" value="1"/>
</dbReference>
<feature type="transmembrane region" description="Helical" evidence="17">
    <location>
        <begin position="218"/>
        <end position="237"/>
    </location>
</feature>
<feature type="region of interest" description="Disordered" evidence="16">
    <location>
        <begin position="843"/>
        <end position="862"/>
    </location>
</feature>
<feature type="domain" description="Cyclic nucleotide-binding" evidence="18">
    <location>
        <begin position="552"/>
        <end position="652"/>
    </location>
</feature>
<evidence type="ECO:0000256" key="14">
    <source>
        <dbReference type="ARBA" id="ARBA00023303"/>
    </source>
</evidence>
<evidence type="ECO:0000256" key="11">
    <source>
        <dbReference type="ARBA" id="ARBA00023065"/>
    </source>
</evidence>
<dbReference type="InterPro" id="IPR018490">
    <property type="entry name" value="cNMP-bd_dom_sf"/>
</dbReference>
<dbReference type="Pfam" id="PF13426">
    <property type="entry name" value="PAS_9"/>
    <property type="match status" value="1"/>
</dbReference>
<dbReference type="FunFam" id="1.10.287.70:FF:000035">
    <property type="entry name" value="Potassium voltage-gated channel, subfamily H (Eag-related), member 1"/>
    <property type="match status" value="1"/>
</dbReference>
<dbReference type="GO" id="GO:0008076">
    <property type="term" value="C:voltage-gated potassium channel complex"/>
    <property type="evidence" value="ECO:0007669"/>
    <property type="project" value="TreeGrafter"/>
</dbReference>
<dbReference type="InterPro" id="IPR035965">
    <property type="entry name" value="PAS-like_dom_sf"/>
</dbReference>
<dbReference type="Pfam" id="PF00520">
    <property type="entry name" value="Ion_trans"/>
    <property type="match status" value="1"/>
</dbReference>
<dbReference type="Ensembl" id="ENSSMAT00000020694.2">
    <property type="protein sequence ID" value="ENSSMAP00000020445.2"/>
    <property type="gene ID" value="ENSSMAG00000012524.2"/>
</dbReference>
<dbReference type="Gene3D" id="3.30.450.20">
    <property type="entry name" value="PAS domain"/>
    <property type="match status" value="1"/>
</dbReference>
<sequence length="968" mass="108836">MHGGKRGLVAPQNTFLENIVRRSSETSFLLGNAQILEWPVVYSNDGFCKLSGYHRAEVMHRSSTCNFMYGDLTDKMTIDKIRHNFDNYESNFHEVLLYTKSRTPIWLYMQVAPIRNEKDKVVLFLCTFRDITLFKQPIEDESTRGWTKFARLTRALTNNRNLVPQISPPLSQTEVSHKPSRLAEALQLGSDILPQYKQEAPKTPPHIILHYCTFKTTWDWVILILTFYTAIMVPYNVSFKTKQNNLAWLVLDSVVDVIFLIDIVLNFHTTFVGPAGEVISDAKLIRMNYLKTWFVIDLLSCLPYDIINAFEHVDEGLSSLFSSLKVIRLLRLGRVARKLDHYLEYGAAVLVLLVCVFGLVAHWLACIWYSIGDYEVIDETTNSIKTDSWLYQLALSIGTPYRYNISGTGQWEGGPNKDTLYISSLYFTMTSLTTIGFGNIAPTTDGEKIFSVAMMMVGSLLYATIFGNVTTIFQQMYTNTNRYHEMLNNVRDFLKLYQVPKGLSERVMDFIVSTWAMSKGIDTDRVLSICPKDMRADICVHLNRQVFNDHPAFRLASDGCLRSLAVEFQTTHCAPGDLIFHIGESVDTLCFVVSGSLEVIQDEEVIAILGKGDVFGDAFWKDTTAARACANVRALTYCDLHVIRRDALMRVLEFYTAFSNSFSRNLILTCNLRKRIIFRKIADVKREQERQRSEVTLSIPEDHPVRKLFQRFRQQRDVPTQGESPHVYLDHNCVQVELQRSAGSGCSIAAPPQAFVHTEKSEQSCIKDAEESMPRPCAVNKVSPVVNSPARGSGAGGEVGEEGGETGSTEGGNSAGEAGEETSALHKTDSCDSGITKSDLRIDRAGDSRNSFERSPMERSPMERSLFEHSLGADSEVSLKHSLVQPSSEQTLLQATLYEAKQELKGDIKILSGRLSVLESQVSEVLRLLSIKRRLSLPPISSPRARVKAQDSVAVSRPVQPKTDDGPF</sequence>
<dbReference type="FunFam" id="3.30.450.20:FF:000009">
    <property type="entry name" value="Potassium voltage-gated channel subfamily H member 1"/>
    <property type="match status" value="1"/>
</dbReference>
<protein>
    <recommendedName>
        <fullName evidence="22">Potassium voltage-gated channel subfamily H member 5-like</fullName>
    </recommendedName>
</protein>
<evidence type="ECO:0000256" key="7">
    <source>
        <dbReference type="ARBA" id="ARBA00022860"/>
    </source>
</evidence>
<accession>A0A8D3AMB8</accession>
<keyword evidence="4" id="KW-0597">Phosphoprotein</keyword>
<evidence type="ECO:0000256" key="8">
    <source>
        <dbReference type="ARBA" id="ARBA00022882"/>
    </source>
</evidence>
<proteinExistence type="predicted"/>
<keyword evidence="11" id="KW-0406">Ion transport</keyword>
<dbReference type="Gene3D" id="1.10.287.70">
    <property type="match status" value="1"/>
</dbReference>
<dbReference type="InterPro" id="IPR000014">
    <property type="entry name" value="PAS"/>
</dbReference>
<dbReference type="InterPro" id="IPR050818">
    <property type="entry name" value="KCNH_animal-type"/>
</dbReference>
<dbReference type="PANTHER" id="PTHR10217:SF533">
    <property type="entry name" value="POTASSIUM VOLTAGE-GATED CHANNEL SUBFAMILY H MEMBER 5"/>
    <property type="match status" value="1"/>
</dbReference>
<organism evidence="20 21">
    <name type="scientific">Scophthalmus maximus</name>
    <name type="common">Turbot</name>
    <name type="synonym">Psetta maxima</name>
    <dbReference type="NCBI Taxonomy" id="52904"/>
    <lineage>
        <taxon>Eukaryota</taxon>
        <taxon>Metazoa</taxon>
        <taxon>Chordata</taxon>
        <taxon>Craniata</taxon>
        <taxon>Vertebrata</taxon>
        <taxon>Euteleostomi</taxon>
        <taxon>Actinopterygii</taxon>
        <taxon>Neopterygii</taxon>
        <taxon>Teleostei</taxon>
        <taxon>Neoteleostei</taxon>
        <taxon>Acanthomorphata</taxon>
        <taxon>Carangaria</taxon>
        <taxon>Pleuronectiformes</taxon>
        <taxon>Pleuronectoidei</taxon>
        <taxon>Scophthalmidae</taxon>
        <taxon>Scophthalmus</taxon>
    </lineage>
</organism>
<dbReference type="InterPro" id="IPR000595">
    <property type="entry name" value="cNMP-bd_dom"/>
</dbReference>
<evidence type="ECO:0000256" key="17">
    <source>
        <dbReference type="SAM" id="Phobius"/>
    </source>
</evidence>
<evidence type="ECO:0000256" key="4">
    <source>
        <dbReference type="ARBA" id="ARBA00022553"/>
    </source>
</evidence>
<feature type="region of interest" description="Disordered" evidence="16">
    <location>
        <begin position="940"/>
        <end position="968"/>
    </location>
</feature>
<dbReference type="PRINTS" id="PR01463">
    <property type="entry name" value="EAGCHANLFMLY"/>
</dbReference>
<dbReference type="InterPro" id="IPR001610">
    <property type="entry name" value="PAC"/>
</dbReference>
<evidence type="ECO:0000256" key="16">
    <source>
        <dbReference type="SAM" id="MobiDB-lite"/>
    </source>
</evidence>
<dbReference type="Proteomes" id="UP000694558">
    <property type="component" value="Chromosome 20"/>
</dbReference>
<keyword evidence="14" id="KW-0407">Ion channel</keyword>
<keyword evidence="3" id="KW-0633">Potassium transport</keyword>
<feature type="region of interest" description="Disordered" evidence="16">
    <location>
        <begin position="780"/>
        <end position="837"/>
    </location>
</feature>